<feature type="compositionally biased region" description="Low complexity" evidence="3">
    <location>
        <begin position="422"/>
        <end position="446"/>
    </location>
</feature>
<dbReference type="InterPro" id="IPR006169">
    <property type="entry name" value="GTP1_OBG_dom"/>
</dbReference>
<feature type="domain" description="Obg" evidence="5">
    <location>
        <begin position="475"/>
        <end position="840"/>
    </location>
</feature>
<feature type="compositionally biased region" description="Basic and acidic residues" evidence="3">
    <location>
        <begin position="634"/>
        <end position="643"/>
    </location>
</feature>
<feature type="region of interest" description="Disordered" evidence="3">
    <location>
        <begin position="419"/>
        <end position="446"/>
    </location>
</feature>
<organism evidence="6 7">
    <name type="scientific">Pseudozyma flocculosa PF-1</name>
    <dbReference type="NCBI Taxonomy" id="1277687"/>
    <lineage>
        <taxon>Eukaryota</taxon>
        <taxon>Fungi</taxon>
        <taxon>Dikarya</taxon>
        <taxon>Basidiomycota</taxon>
        <taxon>Ustilaginomycotina</taxon>
        <taxon>Ustilaginomycetes</taxon>
        <taxon>Ustilaginales</taxon>
        <taxon>Ustilaginaceae</taxon>
        <taxon>Pseudozyma</taxon>
    </lineage>
</organism>
<dbReference type="HOGENOM" id="CLU_011747_2_6_1"/>
<feature type="region of interest" description="Disordered" evidence="3">
    <location>
        <begin position="309"/>
        <end position="397"/>
    </location>
</feature>
<dbReference type="PROSITE" id="PS51710">
    <property type="entry name" value="G_OBG"/>
    <property type="match status" value="1"/>
</dbReference>
<dbReference type="GO" id="GO:0005739">
    <property type="term" value="C:mitochondrion"/>
    <property type="evidence" value="ECO:0007669"/>
    <property type="project" value="TreeGrafter"/>
</dbReference>
<evidence type="ECO:0000313" key="6">
    <source>
        <dbReference type="EMBL" id="EPQ26690.1"/>
    </source>
</evidence>
<dbReference type="RefSeq" id="XP_007881396.1">
    <property type="nucleotide sequence ID" value="XM_007883205.1"/>
</dbReference>
<dbReference type="InterPro" id="IPR036726">
    <property type="entry name" value="GTP1_OBG_dom_sf"/>
</dbReference>
<dbReference type="GeneID" id="19319756"/>
<evidence type="ECO:0000256" key="1">
    <source>
        <dbReference type="ARBA" id="ARBA00022741"/>
    </source>
</evidence>
<dbReference type="KEGG" id="pfp:PFL1_05669"/>
<evidence type="ECO:0000259" key="5">
    <source>
        <dbReference type="PROSITE" id="PS51883"/>
    </source>
</evidence>
<dbReference type="AlphaFoldDB" id="A0A061H439"/>
<dbReference type="Proteomes" id="UP000053664">
    <property type="component" value="Unassembled WGS sequence"/>
</dbReference>
<dbReference type="Gene3D" id="3.40.50.300">
    <property type="entry name" value="P-loop containing nucleotide triphosphate hydrolases"/>
    <property type="match status" value="1"/>
</dbReference>
<feature type="compositionally biased region" description="Acidic residues" evidence="3">
    <location>
        <begin position="743"/>
        <end position="767"/>
    </location>
</feature>
<evidence type="ECO:0000256" key="3">
    <source>
        <dbReference type="SAM" id="MobiDB-lite"/>
    </source>
</evidence>
<feature type="region of interest" description="Disordered" evidence="3">
    <location>
        <begin position="1078"/>
        <end position="1097"/>
    </location>
</feature>
<feature type="region of interest" description="Disordered" evidence="3">
    <location>
        <begin position="264"/>
        <end position="291"/>
    </location>
</feature>
<dbReference type="GO" id="GO:0005525">
    <property type="term" value="F:GTP binding"/>
    <property type="evidence" value="ECO:0007669"/>
    <property type="project" value="UniProtKB-KW"/>
</dbReference>
<dbReference type="PROSITE" id="PS51883">
    <property type="entry name" value="OBG"/>
    <property type="match status" value="1"/>
</dbReference>
<dbReference type="InterPro" id="IPR006073">
    <property type="entry name" value="GTP-bd"/>
</dbReference>
<dbReference type="PANTHER" id="PTHR11702:SF31">
    <property type="entry name" value="MITOCHONDRIAL RIBOSOME-ASSOCIATED GTPASE 2"/>
    <property type="match status" value="1"/>
</dbReference>
<evidence type="ECO:0000313" key="7">
    <source>
        <dbReference type="Proteomes" id="UP000053664"/>
    </source>
</evidence>
<proteinExistence type="predicted"/>
<dbReference type="CDD" id="cd01898">
    <property type="entry name" value="Obg"/>
    <property type="match status" value="1"/>
</dbReference>
<dbReference type="GO" id="GO:0042254">
    <property type="term" value="P:ribosome biogenesis"/>
    <property type="evidence" value="ECO:0007669"/>
    <property type="project" value="UniProtKB-UniRule"/>
</dbReference>
<gene>
    <name evidence="6" type="ORF">PFL1_05669</name>
</gene>
<dbReference type="InterPro" id="IPR027417">
    <property type="entry name" value="P-loop_NTPase"/>
</dbReference>
<evidence type="ECO:0000256" key="2">
    <source>
        <dbReference type="ARBA" id="ARBA00023134"/>
    </source>
</evidence>
<sequence length="1097" mass="119424">MAYRLSRRHAGLASASHLGLVRHLSQARPANPTDSALSRTLFVRPHDGKHLLSATHTLSLVDFFARHLGDLDFFHCPREPQAQRLLGYLCLVFRHPDAVAKALRGSSAGEATWRVELPSMLSSRPRNTYLDDIAHARLAGSADPAATSLAYHAASHRWDAKLIRNPAALRPGWDDVAPLVGIRTLPAPYYNFGATHWTNDNQADPEFGRAPSSLGRAANGLEASDPDLEGDELDQSLVETDSIFHIDPTPRDILVTVERAAQRAPVRSARRVGGAEGLDSTTAAENPRSRSRLLQDAEAALKRFGGFRGGIADSVHESRRRRQEHGTGPSRRGRTRTDEDDVEIQVEAEVDPYPLNQAARPERPAPRSRFAAAGGAGPGHGSSARFGDQGDGWPPKAARNYTTLAAAAIRPSGSLAMTAVGSGLRTGSSPTSPSSSRSPPRCSSCVSRSFASSATAEGLSDRARRKAEWQRNRKSNFVDALNVRVYGGRGGDGCVSFHREKYVQYGPPSGGNGGPGGSVYIRAVAGPTNLSRLSRRYRAADGQHGQGSFLHGRRADDKVIEVPVGTVVTAVRRKMDEEELLVQEYETDLLRRARKAKWEMGGMVAPEEAVERAEEEERQRRLAQREQYALDHGQTSDDPDHAPDATTAAEAAQEAREADDDVIDGEALLDPAEAMHIQMLRDKVWRHYPRSEESNYRRDEFRAAEMRLAFEKRRQLSRSAKAASTLAISGADLERSAASQTPFEEDLLEEEEEEEVGEDEGADEDGVDGVRASRREERVAWQVDLETPTPASSPGILLASGGMGGLGNPSFLTSTNRSPKFATRGTVGESVEIRLEVKSPADIGLVGLPNAGKSTVLRALSGARAEVGSWQFTTLSPNLGVVRLDDQGKLVGVGTDEVSEGFGKLKGIDTDPVAKAEADGEQGIETFRLTLSDVPGLIEGAAENRGLGHEFLRHVERCPVLVYVIDIGPDSPHPERDLLTLRRELEEFRQGLSRRCKVVVANKADLWGVGADADVQVETAKAKLARLRETVRQIALEDADGREARADELTMKVLPISAKKRQGTERLARLLGEVLQRQKRDDEDDVRWEADEADGLA</sequence>
<feature type="region of interest" description="Disordered" evidence="3">
    <location>
        <begin position="606"/>
        <end position="660"/>
    </location>
</feature>
<keyword evidence="1" id="KW-0547">Nucleotide-binding</keyword>
<dbReference type="Gene3D" id="2.70.210.12">
    <property type="entry name" value="GTP1/OBG domain"/>
    <property type="match status" value="2"/>
</dbReference>
<feature type="compositionally biased region" description="Basic and acidic residues" evidence="3">
    <location>
        <begin position="609"/>
        <end position="624"/>
    </location>
</feature>
<dbReference type="EMBL" id="KE361643">
    <property type="protein sequence ID" value="EPQ26690.1"/>
    <property type="molecule type" value="Genomic_DNA"/>
</dbReference>
<feature type="domain" description="OBG-type G" evidence="4">
    <location>
        <begin position="841"/>
        <end position="1076"/>
    </location>
</feature>
<dbReference type="GO" id="GO:0003924">
    <property type="term" value="F:GTPase activity"/>
    <property type="evidence" value="ECO:0007669"/>
    <property type="project" value="InterPro"/>
</dbReference>
<dbReference type="Pfam" id="PF01926">
    <property type="entry name" value="MMR_HSR1"/>
    <property type="match status" value="1"/>
</dbReference>
<feature type="region of interest" description="Disordered" evidence="3">
    <location>
        <begin position="733"/>
        <end position="771"/>
    </location>
</feature>
<evidence type="ECO:0000259" key="4">
    <source>
        <dbReference type="PROSITE" id="PS51710"/>
    </source>
</evidence>
<dbReference type="InterPro" id="IPR031167">
    <property type="entry name" value="G_OBG"/>
</dbReference>
<protein>
    <recommendedName>
        <fullName evidence="8">OBG-type G domain-containing protein</fullName>
    </recommendedName>
</protein>
<dbReference type="SUPFAM" id="SSF52540">
    <property type="entry name" value="P-loop containing nucleoside triphosphate hydrolases"/>
    <property type="match status" value="1"/>
</dbReference>
<evidence type="ECO:0008006" key="8">
    <source>
        <dbReference type="Google" id="ProtNLM"/>
    </source>
</evidence>
<feature type="compositionally biased region" description="Acidic residues" evidence="3">
    <location>
        <begin position="338"/>
        <end position="350"/>
    </location>
</feature>
<dbReference type="InterPro" id="IPR045086">
    <property type="entry name" value="OBG_GTPase"/>
</dbReference>
<dbReference type="Pfam" id="PF01018">
    <property type="entry name" value="GTP1_OBG"/>
    <property type="match status" value="2"/>
</dbReference>
<name>A0A061H439_9BASI</name>
<dbReference type="PRINTS" id="PR00326">
    <property type="entry name" value="GTP1OBG"/>
</dbReference>
<dbReference type="eggNOG" id="KOG1489">
    <property type="taxonomic scope" value="Eukaryota"/>
</dbReference>
<dbReference type="OrthoDB" id="347018at2759"/>
<reference evidence="6 7" key="1">
    <citation type="journal article" date="2013" name="Plant Cell">
        <title>The transition from a phytopathogenic smut ancestor to an anamorphic biocontrol agent deciphered by comparative whole-genome analysis.</title>
        <authorList>
            <person name="Lefebvre F."/>
            <person name="Joly D.L."/>
            <person name="Labbe C."/>
            <person name="Teichmann B."/>
            <person name="Linning R."/>
            <person name="Belzile F."/>
            <person name="Bakkeren G."/>
            <person name="Belanger R.R."/>
        </authorList>
    </citation>
    <scope>NUCLEOTIDE SEQUENCE [LARGE SCALE GENOMIC DNA]</scope>
    <source>
        <strain evidence="6 7">PF-1</strain>
    </source>
</reference>
<keyword evidence="2" id="KW-0342">GTP-binding</keyword>
<dbReference type="PANTHER" id="PTHR11702">
    <property type="entry name" value="DEVELOPMENTALLY REGULATED GTP-BINDING PROTEIN-RELATED"/>
    <property type="match status" value="1"/>
</dbReference>
<feature type="region of interest" description="Disordered" evidence="3">
    <location>
        <begin position="200"/>
        <end position="229"/>
    </location>
</feature>
<feature type="compositionally biased region" description="Acidic residues" evidence="3">
    <location>
        <begin position="1082"/>
        <end position="1097"/>
    </location>
</feature>
<accession>A0A061H439</accession>
<dbReference type="SUPFAM" id="SSF82051">
    <property type="entry name" value="Obg GTP-binding protein N-terminal domain"/>
    <property type="match status" value="2"/>
</dbReference>